<dbReference type="SUPFAM" id="SSF81383">
    <property type="entry name" value="F-box domain"/>
    <property type="match status" value="1"/>
</dbReference>
<feature type="compositionally biased region" description="Acidic residues" evidence="1">
    <location>
        <begin position="469"/>
        <end position="481"/>
    </location>
</feature>
<dbReference type="InterPro" id="IPR055336">
    <property type="entry name" value="At4g00755-like"/>
</dbReference>
<dbReference type="AlphaFoldDB" id="A0A453J7M6"/>
<reference evidence="3" key="3">
    <citation type="journal article" date="2017" name="Nature">
        <title>Genome sequence of the progenitor of the wheat D genome Aegilops tauschii.</title>
        <authorList>
            <person name="Luo M.C."/>
            <person name="Gu Y.Q."/>
            <person name="Puiu D."/>
            <person name="Wang H."/>
            <person name="Twardziok S.O."/>
            <person name="Deal K.R."/>
            <person name="Huo N."/>
            <person name="Zhu T."/>
            <person name="Wang L."/>
            <person name="Wang Y."/>
            <person name="McGuire P.E."/>
            <person name="Liu S."/>
            <person name="Long H."/>
            <person name="Ramasamy R.K."/>
            <person name="Rodriguez J.C."/>
            <person name="Van S.L."/>
            <person name="Yuan L."/>
            <person name="Wang Z."/>
            <person name="Xia Z."/>
            <person name="Xiao L."/>
            <person name="Anderson O.D."/>
            <person name="Ouyang S."/>
            <person name="Liang Y."/>
            <person name="Zimin A.V."/>
            <person name="Pertea G."/>
            <person name="Qi P."/>
            <person name="Bennetzen J.L."/>
            <person name="Dai X."/>
            <person name="Dawson M.W."/>
            <person name="Muller H.G."/>
            <person name="Kugler K."/>
            <person name="Rivarola-Duarte L."/>
            <person name="Spannagl M."/>
            <person name="Mayer K.F.X."/>
            <person name="Lu F.H."/>
            <person name="Bevan M.W."/>
            <person name="Leroy P."/>
            <person name="Li P."/>
            <person name="You F.M."/>
            <person name="Sun Q."/>
            <person name="Liu Z."/>
            <person name="Lyons E."/>
            <person name="Wicker T."/>
            <person name="Salzberg S.L."/>
            <person name="Devos K.M."/>
            <person name="Dvorak J."/>
        </authorList>
    </citation>
    <scope>NUCLEOTIDE SEQUENCE [LARGE SCALE GENOMIC DNA]</scope>
    <source>
        <strain evidence="3">cv. AL8/78</strain>
    </source>
</reference>
<feature type="domain" description="F-box" evidence="2">
    <location>
        <begin position="69"/>
        <end position="107"/>
    </location>
</feature>
<dbReference type="PANTHER" id="PTHR39741">
    <property type="entry name" value="F-BOX DOMAIN CONTAINING PROTEIN, EXPRESSED"/>
    <property type="match status" value="1"/>
</dbReference>
<evidence type="ECO:0000256" key="1">
    <source>
        <dbReference type="SAM" id="MobiDB-lite"/>
    </source>
</evidence>
<dbReference type="Gramene" id="AET4Gv20822900.2">
    <property type="protein sequence ID" value="AET4Gv20822900.2"/>
    <property type="gene ID" value="AET4Gv20822900"/>
</dbReference>
<dbReference type="Pfam" id="PF12937">
    <property type="entry name" value="F-box-like"/>
    <property type="match status" value="1"/>
</dbReference>
<keyword evidence="4" id="KW-1185">Reference proteome</keyword>
<proteinExistence type="predicted"/>
<dbReference type="InterPro" id="IPR001810">
    <property type="entry name" value="F-box_dom"/>
</dbReference>
<evidence type="ECO:0000313" key="4">
    <source>
        <dbReference type="Proteomes" id="UP000015105"/>
    </source>
</evidence>
<reference evidence="3" key="4">
    <citation type="submission" date="2019-03" db="UniProtKB">
        <authorList>
            <consortium name="EnsemblPlants"/>
        </authorList>
    </citation>
    <scope>IDENTIFICATION</scope>
</reference>
<feature type="compositionally biased region" description="Polar residues" evidence="1">
    <location>
        <begin position="1"/>
        <end position="16"/>
    </location>
</feature>
<sequence>SSLPQAQPQRASNGRKQTQRGRSDAFRRSIPLAAPPFLAVVGRGATAMAMSKPQQGDPAGFLDLVGPDLSACVFARLQDPADLARAATVSRPWRRFVEGNGFLKKVCVRKFPELAVLTAAVEVRRSPAPDPGPVDANAAAQAEHRIYSHLYGALVAAGPPADCILHCVGASSTDNFPDETIDNTLEPQDRVNNRFSYWSSAGQDDPNVPETLTYRLASDICVVDEIRIQPFKAFFQIGHPIYSSKMVRFRMGHCKLPRPSESFITDDDDNQAVIADENYIWTYTSPEFLMLQENKLQTFKLPRPALCIGGVVKIELLGRVQKQATDDRYYICVCHAQVVGRSLSPVFMVDINDSAGYSILKHLPEAKNLSVEEVMQDSASDSQEWKDALASYRETSHLATALMNVLHEGAAHPAQDQQGDAPHFPHGAALLQEIQAMQGDANLMQQLQVDAQLLYLLQDGVLQLQDDEDGLQAMDEDDDADGGGVSDNDPFA</sequence>
<protein>
    <recommendedName>
        <fullName evidence="2">F-box domain-containing protein</fullName>
    </recommendedName>
</protein>
<name>A0A453J7M6_AEGTS</name>
<evidence type="ECO:0000259" key="2">
    <source>
        <dbReference type="Pfam" id="PF12937"/>
    </source>
</evidence>
<reference evidence="4" key="2">
    <citation type="journal article" date="2017" name="Nat. Plants">
        <title>The Aegilops tauschii genome reveals multiple impacts of transposons.</title>
        <authorList>
            <person name="Zhao G."/>
            <person name="Zou C."/>
            <person name="Li K."/>
            <person name="Wang K."/>
            <person name="Li T."/>
            <person name="Gao L."/>
            <person name="Zhang X."/>
            <person name="Wang H."/>
            <person name="Yang Z."/>
            <person name="Liu X."/>
            <person name="Jiang W."/>
            <person name="Mao L."/>
            <person name="Kong X."/>
            <person name="Jiao Y."/>
            <person name="Jia J."/>
        </authorList>
    </citation>
    <scope>NUCLEOTIDE SEQUENCE [LARGE SCALE GENOMIC DNA]</scope>
    <source>
        <strain evidence="4">cv. AL8/78</strain>
    </source>
</reference>
<reference evidence="4" key="1">
    <citation type="journal article" date="2014" name="Science">
        <title>Ancient hybridizations among the ancestral genomes of bread wheat.</title>
        <authorList>
            <consortium name="International Wheat Genome Sequencing Consortium,"/>
            <person name="Marcussen T."/>
            <person name="Sandve S.R."/>
            <person name="Heier L."/>
            <person name="Spannagl M."/>
            <person name="Pfeifer M."/>
            <person name="Jakobsen K.S."/>
            <person name="Wulff B.B."/>
            <person name="Steuernagel B."/>
            <person name="Mayer K.F."/>
            <person name="Olsen O.A."/>
        </authorList>
    </citation>
    <scope>NUCLEOTIDE SEQUENCE [LARGE SCALE GENOMIC DNA]</scope>
    <source>
        <strain evidence="4">cv. AL8/78</strain>
    </source>
</reference>
<dbReference type="STRING" id="200361.A0A453J7M6"/>
<organism evidence="3 4">
    <name type="scientific">Aegilops tauschii subsp. strangulata</name>
    <name type="common">Goatgrass</name>
    <dbReference type="NCBI Taxonomy" id="200361"/>
    <lineage>
        <taxon>Eukaryota</taxon>
        <taxon>Viridiplantae</taxon>
        <taxon>Streptophyta</taxon>
        <taxon>Embryophyta</taxon>
        <taxon>Tracheophyta</taxon>
        <taxon>Spermatophyta</taxon>
        <taxon>Magnoliopsida</taxon>
        <taxon>Liliopsida</taxon>
        <taxon>Poales</taxon>
        <taxon>Poaceae</taxon>
        <taxon>BOP clade</taxon>
        <taxon>Pooideae</taxon>
        <taxon>Triticodae</taxon>
        <taxon>Triticeae</taxon>
        <taxon>Triticinae</taxon>
        <taxon>Aegilops</taxon>
    </lineage>
</organism>
<evidence type="ECO:0000313" key="3">
    <source>
        <dbReference type="EnsemblPlants" id="AET4Gv20822900.2"/>
    </source>
</evidence>
<dbReference type="InterPro" id="IPR036047">
    <property type="entry name" value="F-box-like_dom_sf"/>
</dbReference>
<dbReference type="EnsemblPlants" id="AET4Gv20822900.2">
    <property type="protein sequence ID" value="AET4Gv20822900.2"/>
    <property type="gene ID" value="AET4Gv20822900"/>
</dbReference>
<accession>A0A453J7M6</accession>
<reference evidence="3" key="5">
    <citation type="journal article" date="2021" name="G3 (Bethesda)">
        <title>Aegilops tauschii genome assembly Aet v5.0 features greater sequence contiguity and improved annotation.</title>
        <authorList>
            <person name="Wang L."/>
            <person name="Zhu T."/>
            <person name="Rodriguez J.C."/>
            <person name="Deal K.R."/>
            <person name="Dubcovsky J."/>
            <person name="McGuire P.E."/>
            <person name="Lux T."/>
            <person name="Spannagl M."/>
            <person name="Mayer K.F.X."/>
            <person name="Baldrich P."/>
            <person name="Meyers B.C."/>
            <person name="Huo N."/>
            <person name="Gu Y.Q."/>
            <person name="Zhou H."/>
            <person name="Devos K.M."/>
            <person name="Bennetzen J.L."/>
            <person name="Unver T."/>
            <person name="Budak H."/>
            <person name="Gulick P.J."/>
            <person name="Galiba G."/>
            <person name="Kalapos B."/>
            <person name="Nelson D.R."/>
            <person name="Li P."/>
            <person name="You F.M."/>
            <person name="Luo M.C."/>
            <person name="Dvorak J."/>
        </authorList>
    </citation>
    <scope>NUCLEOTIDE SEQUENCE [LARGE SCALE GENOMIC DNA]</scope>
    <source>
        <strain evidence="3">cv. AL8/78</strain>
    </source>
</reference>
<dbReference type="PANTHER" id="PTHR39741:SF2">
    <property type="entry name" value="F-BOX DOMAIN-CONTAINING PROTEIN"/>
    <property type="match status" value="1"/>
</dbReference>
<dbReference type="Proteomes" id="UP000015105">
    <property type="component" value="Chromosome 4D"/>
</dbReference>
<feature type="region of interest" description="Disordered" evidence="1">
    <location>
        <begin position="1"/>
        <end position="26"/>
    </location>
</feature>
<feature type="region of interest" description="Disordered" evidence="1">
    <location>
        <begin position="469"/>
        <end position="492"/>
    </location>
</feature>